<keyword evidence="4" id="KW-1003">Cell membrane</keyword>
<dbReference type="GO" id="GO:0005886">
    <property type="term" value="C:plasma membrane"/>
    <property type="evidence" value="ECO:0007669"/>
    <property type="project" value="UniProtKB-SubCell"/>
</dbReference>
<reference evidence="9 10" key="1">
    <citation type="submission" date="2020-01" db="EMBL/GenBank/DDBJ databases">
        <title>Whole genome sequence of Heliobacterium gestii DSM 11169.</title>
        <authorList>
            <person name="Kyndt J.A."/>
            <person name="Meyer T.E."/>
        </authorList>
    </citation>
    <scope>NUCLEOTIDE SEQUENCE [LARGE SCALE GENOMIC DNA]</scope>
    <source>
        <strain evidence="9 10">DSM 11169</strain>
    </source>
</reference>
<evidence type="ECO:0000256" key="3">
    <source>
        <dbReference type="ARBA" id="ARBA00022448"/>
    </source>
</evidence>
<feature type="transmembrane region" description="Helical" evidence="8">
    <location>
        <begin position="237"/>
        <end position="263"/>
    </location>
</feature>
<dbReference type="GO" id="GO:0022857">
    <property type="term" value="F:transmembrane transporter activity"/>
    <property type="evidence" value="ECO:0007669"/>
    <property type="project" value="InterPro"/>
</dbReference>
<evidence type="ECO:0000313" key="9">
    <source>
        <dbReference type="EMBL" id="MZP44363.1"/>
    </source>
</evidence>
<sequence length="330" mass="34319">MALLLGGLLIGYTGIGVLSVSAGEISQIIGAKVTGQAEWLKGVDPVKEAVIWKIRLPRLVTAMLVGAGLAVAGTIFQAILINPLADPYTLGVSSGAAFAASLAIYGNWQIAGMPLLSLPLFAFGGALFSLAVVYAMARINGMLSVTNLILAGVIVGSIFSAAISLLKSLSGDEVSAIVFWLMGSFASRSWPHVWLALPIVATGLAVALYYAEDLNLLSLGARTAGHLGVDEERVRTALLIIASLISAGCVAVCGIIGFVGLIVPHLMRMVIGPDNRYLIPASALFGAILLSSADTLARNLLTAEIPVGVLTTLLGGPFFIYIFRTKMKKG</sequence>
<comment type="caution">
    <text evidence="9">The sequence shown here is derived from an EMBL/GenBank/DDBJ whole genome shotgun (WGS) entry which is preliminary data.</text>
</comment>
<evidence type="ECO:0000256" key="1">
    <source>
        <dbReference type="ARBA" id="ARBA00004651"/>
    </source>
</evidence>
<dbReference type="OrthoDB" id="9792889at2"/>
<feature type="transmembrane region" description="Helical" evidence="8">
    <location>
        <begin position="305"/>
        <end position="323"/>
    </location>
</feature>
<gene>
    <name evidence="9" type="ORF">GTO89_15120</name>
</gene>
<keyword evidence="3" id="KW-0813">Transport</keyword>
<keyword evidence="10" id="KW-1185">Reference proteome</keyword>
<comment type="subcellular location">
    <subcellularLocation>
        <location evidence="1">Cell membrane</location>
        <topology evidence="1">Multi-pass membrane protein</topology>
    </subcellularLocation>
</comment>
<keyword evidence="6 8" id="KW-1133">Transmembrane helix</keyword>
<keyword evidence="5 8" id="KW-0812">Transmembrane</keyword>
<feature type="transmembrane region" description="Helical" evidence="8">
    <location>
        <begin position="115"/>
        <end position="136"/>
    </location>
</feature>
<dbReference type="InterPro" id="IPR000522">
    <property type="entry name" value="ABC_transptr_permease_BtuC"/>
</dbReference>
<evidence type="ECO:0000256" key="5">
    <source>
        <dbReference type="ARBA" id="ARBA00022692"/>
    </source>
</evidence>
<evidence type="ECO:0000256" key="2">
    <source>
        <dbReference type="ARBA" id="ARBA00007935"/>
    </source>
</evidence>
<feature type="transmembrane region" description="Helical" evidence="8">
    <location>
        <begin position="275"/>
        <end position="293"/>
    </location>
</feature>
<dbReference type="Proteomes" id="UP000471031">
    <property type="component" value="Unassembled WGS sequence"/>
</dbReference>
<name>A0A845LLW4_HELGE</name>
<organism evidence="9 10">
    <name type="scientific">Heliomicrobium gestii</name>
    <name type="common">Heliobacterium gestii</name>
    <dbReference type="NCBI Taxonomy" id="2699"/>
    <lineage>
        <taxon>Bacteria</taxon>
        <taxon>Bacillati</taxon>
        <taxon>Bacillota</taxon>
        <taxon>Clostridia</taxon>
        <taxon>Eubacteriales</taxon>
        <taxon>Heliobacteriaceae</taxon>
        <taxon>Heliomicrobium</taxon>
    </lineage>
</organism>
<feature type="transmembrane region" description="Helical" evidence="8">
    <location>
        <begin position="59"/>
        <end position="81"/>
    </location>
</feature>
<dbReference type="InterPro" id="IPR037294">
    <property type="entry name" value="ABC_BtuC-like"/>
</dbReference>
<feature type="transmembrane region" description="Helical" evidence="8">
    <location>
        <begin position="87"/>
        <end position="108"/>
    </location>
</feature>
<protein>
    <submittedName>
        <fullName evidence="9">Iron chelate uptake ABC transporter family permease subunit</fullName>
    </submittedName>
</protein>
<dbReference type="PANTHER" id="PTHR30472:SF25">
    <property type="entry name" value="ABC TRANSPORTER PERMEASE PROTEIN MJ0876-RELATED"/>
    <property type="match status" value="1"/>
</dbReference>
<proteinExistence type="inferred from homology"/>
<feature type="transmembrane region" description="Helical" evidence="8">
    <location>
        <begin position="190"/>
        <end position="211"/>
    </location>
</feature>
<feature type="transmembrane region" description="Helical" evidence="8">
    <location>
        <begin position="148"/>
        <end position="169"/>
    </location>
</feature>
<dbReference type="CDD" id="cd06550">
    <property type="entry name" value="TM_ABC_iron-siderophores_like"/>
    <property type="match status" value="1"/>
</dbReference>
<dbReference type="Gene3D" id="1.10.3470.10">
    <property type="entry name" value="ABC transporter involved in vitamin B12 uptake, BtuC"/>
    <property type="match status" value="1"/>
</dbReference>
<dbReference type="GO" id="GO:0033214">
    <property type="term" value="P:siderophore-iron import into cell"/>
    <property type="evidence" value="ECO:0007669"/>
    <property type="project" value="TreeGrafter"/>
</dbReference>
<evidence type="ECO:0000256" key="7">
    <source>
        <dbReference type="ARBA" id="ARBA00023136"/>
    </source>
</evidence>
<evidence type="ECO:0000256" key="8">
    <source>
        <dbReference type="SAM" id="Phobius"/>
    </source>
</evidence>
<keyword evidence="7 8" id="KW-0472">Membrane</keyword>
<evidence type="ECO:0000313" key="10">
    <source>
        <dbReference type="Proteomes" id="UP000471031"/>
    </source>
</evidence>
<dbReference type="PANTHER" id="PTHR30472">
    <property type="entry name" value="FERRIC ENTEROBACTIN TRANSPORT SYSTEM PERMEASE PROTEIN"/>
    <property type="match status" value="1"/>
</dbReference>
<accession>A0A845LLW4</accession>
<comment type="similarity">
    <text evidence="2">Belongs to the binding-protein-dependent transport system permease family. FecCD subfamily.</text>
</comment>
<dbReference type="EMBL" id="WXEX01000015">
    <property type="protein sequence ID" value="MZP44363.1"/>
    <property type="molecule type" value="Genomic_DNA"/>
</dbReference>
<dbReference type="FunFam" id="1.10.3470.10:FF:000001">
    <property type="entry name" value="Vitamin B12 ABC transporter permease BtuC"/>
    <property type="match status" value="1"/>
</dbReference>
<dbReference type="Pfam" id="PF01032">
    <property type="entry name" value="FecCD"/>
    <property type="match status" value="1"/>
</dbReference>
<evidence type="ECO:0000256" key="6">
    <source>
        <dbReference type="ARBA" id="ARBA00022989"/>
    </source>
</evidence>
<dbReference type="SUPFAM" id="SSF81345">
    <property type="entry name" value="ABC transporter involved in vitamin B12 uptake, BtuC"/>
    <property type="match status" value="1"/>
</dbReference>
<evidence type="ECO:0000256" key="4">
    <source>
        <dbReference type="ARBA" id="ARBA00022475"/>
    </source>
</evidence>
<dbReference type="AlphaFoldDB" id="A0A845LLW4"/>